<protein>
    <submittedName>
        <fullName evidence="2">Uncharacterized protein</fullName>
    </submittedName>
</protein>
<accession>A0A8X6QX87</accession>
<feature type="region of interest" description="Disordered" evidence="1">
    <location>
        <begin position="1"/>
        <end position="22"/>
    </location>
</feature>
<dbReference type="AlphaFoldDB" id="A0A8X6QX87"/>
<keyword evidence="3" id="KW-1185">Reference proteome</keyword>
<organism evidence="2 3">
    <name type="scientific">Nephila pilipes</name>
    <name type="common">Giant wood spider</name>
    <name type="synonym">Nephila maculata</name>
    <dbReference type="NCBI Taxonomy" id="299642"/>
    <lineage>
        <taxon>Eukaryota</taxon>
        <taxon>Metazoa</taxon>
        <taxon>Ecdysozoa</taxon>
        <taxon>Arthropoda</taxon>
        <taxon>Chelicerata</taxon>
        <taxon>Arachnida</taxon>
        <taxon>Araneae</taxon>
        <taxon>Araneomorphae</taxon>
        <taxon>Entelegynae</taxon>
        <taxon>Araneoidea</taxon>
        <taxon>Nephilidae</taxon>
        <taxon>Nephila</taxon>
    </lineage>
</organism>
<gene>
    <name evidence="2" type="ORF">NPIL_548671</name>
</gene>
<name>A0A8X6QX87_NEPPI</name>
<dbReference type="Proteomes" id="UP000887013">
    <property type="component" value="Unassembled WGS sequence"/>
</dbReference>
<evidence type="ECO:0000313" key="2">
    <source>
        <dbReference type="EMBL" id="GFU36574.1"/>
    </source>
</evidence>
<comment type="caution">
    <text evidence="2">The sequence shown here is derived from an EMBL/GenBank/DDBJ whole genome shotgun (WGS) entry which is preliminary data.</text>
</comment>
<evidence type="ECO:0000256" key="1">
    <source>
        <dbReference type="SAM" id="MobiDB-lite"/>
    </source>
</evidence>
<sequence length="97" mass="11221">MTENSLKDNTRRTGFRYRDSPRLRNSENIEHAGTGYISETDTQLDYLNIGILRKGLRVKSMGTGILSTALKNRQYPFRSTVCNFNSHYPHVFTLHLK</sequence>
<proteinExistence type="predicted"/>
<reference evidence="2" key="1">
    <citation type="submission" date="2020-08" db="EMBL/GenBank/DDBJ databases">
        <title>Multicomponent nature underlies the extraordinary mechanical properties of spider dragline silk.</title>
        <authorList>
            <person name="Kono N."/>
            <person name="Nakamura H."/>
            <person name="Mori M."/>
            <person name="Yoshida Y."/>
            <person name="Ohtoshi R."/>
            <person name="Malay A.D."/>
            <person name="Moran D.A.P."/>
            <person name="Tomita M."/>
            <person name="Numata K."/>
            <person name="Arakawa K."/>
        </authorList>
    </citation>
    <scope>NUCLEOTIDE SEQUENCE</scope>
</reference>
<dbReference type="EMBL" id="BMAW01084008">
    <property type="protein sequence ID" value="GFU36574.1"/>
    <property type="molecule type" value="Genomic_DNA"/>
</dbReference>
<evidence type="ECO:0000313" key="3">
    <source>
        <dbReference type="Proteomes" id="UP000887013"/>
    </source>
</evidence>